<evidence type="ECO:0000259" key="1">
    <source>
        <dbReference type="PROSITE" id="PS50878"/>
    </source>
</evidence>
<name>A0A8C2E5P6_CYPCA</name>
<organism evidence="2 3">
    <name type="scientific">Cyprinus carpio</name>
    <name type="common">Common carp</name>
    <dbReference type="NCBI Taxonomy" id="7962"/>
    <lineage>
        <taxon>Eukaryota</taxon>
        <taxon>Metazoa</taxon>
        <taxon>Chordata</taxon>
        <taxon>Craniata</taxon>
        <taxon>Vertebrata</taxon>
        <taxon>Euteleostomi</taxon>
        <taxon>Actinopterygii</taxon>
        <taxon>Neopterygii</taxon>
        <taxon>Teleostei</taxon>
        <taxon>Ostariophysi</taxon>
        <taxon>Cypriniformes</taxon>
        <taxon>Cyprinidae</taxon>
        <taxon>Cyprininae</taxon>
        <taxon>Cyprinus</taxon>
    </lineage>
</organism>
<dbReference type="PROSITE" id="PS50878">
    <property type="entry name" value="RT_POL"/>
    <property type="match status" value="1"/>
</dbReference>
<reference evidence="2" key="1">
    <citation type="submission" date="2025-08" db="UniProtKB">
        <authorList>
            <consortium name="Ensembl"/>
        </authorList>
    </citation>
    <scope>IDENTIFICATION</scope>
</reference>
<protein>
    <recommendedName>
        <fullName evidence="1">Reverse transcriptase domain-containing protein</fullName>
    </recommendedName>
</protein>
<evidence type="ECO:0000313" key="3">
    <source>
        <dbReference type="Proteomes" id="UP000694701"/>
    </source>
</evidence>
<sequence>MMDADIEISELDTAIKQMSNGKSPGIDGITVELYKHFWHEIRILVFEALKECIDKAELSPSMKHGLIILAPKSNKDKLFLDNWRPITLLCNDFKLLSHVFANRLKKGIGEIISETQSAFIKGRSIHSHIRLVLDMLDYNFLIPQTSLLLFLDFFKAFDTLEHSFLFRSLETFGFGPMFCKVISMFYNDIFSSVSLNVGSSPKIQIKRGIRQGCPVSPLLFNLAVELMSLFIKNFEDNIGIDILGRTFTISQFADDTLLFLKNKEVLPLVIEKISVFSKASGLTLNFKKCELMAIHNCNLDVIEGIPVKKEIKYLGVMITNNVVNREHSNFNSKIESMKKSLNHWLSRDLSILGRILLTKTEGISKLIYLSQALYTAPRVIKSVNSILFKFIWKNKTHYLRKFHMVKEYEHGGLRAIDFESLLGTFRIKWLKECLIKSHSIWYHIPNHIFKKIGGLDFVLRCDLDPCKIPLKVSNFHKQVLLFWKMMFTHNFSPHNSTLWNNRVVIINRKSLFKSDWYSQGIFFIHDLLDDNGFFLSYIDFISKYKVKITLKGYNKVCNAIPTGLLRIIQSSFSDLLSRPVVSLPSLKICNVDLLDYKCNNKLIYKELKRIITGDYKCYFLGDVETSVRDKAFTRYMAYPRGVASFSKV</sequence>
<dbReference type="SUPFAM" id="SSF56672">
    <property type="entry name" value="DNA/RNA polymerases"/>
    <property type="match status" value="1"/>
</dbReference>
<dbReference type="PANTHER" id="PTHR31635">
    <property type="entry name" value="REVERSE TRANSCRIPTASE DOMAIN-CONTAINING PROTEIN-RELATED"/>
    <property type="match status" value="1"/>
</dbReference>
<dbReference type="PANTHER" id="PTHR31635:SF196">
    <property type="entry name" value="REVERSE TRANSCRIPTASE DOMAIN-CONTAINING PROTEIN-RELATED"/>
    <property type="match status" value="1"/>
</dbReference>
<dbReference type="CDD" id="cd01650">
    <property type="entry name" value="RT_nLTR_like"/>
    <property type="match status" value="1"/>
</dbReference>
<proteinExistence type="predicted"/>
<dbReference type="AlphaFoldDB" id="A0A8C2E5P6"/>
<evidence type="ECO:0000313" key="2">
    <source>
        <dbReference type="Ensembl" id="ENSCCRP00020035897.1"/>
    </source>
</evidence>
<dbReference type="InterPro" id="IPR000477">
    <property type="entry name" value="RT_dom"/>
</dbReference>
<accession>A0A8C2E5P6</accession>
<feature type="domain" description="Reverse transcriptase" evidence="1">
    <location>
        <begin position="51"/>
        <end position="318"/>
    </location>
</feature>
<dbReference type="Pfam" id="PF00078">
    <property type="entry name" value="RVT_1"/>
    <property type="match status" value="1"/>
</dbReference>
<dbReference type="Ensembl" id="ENSCCRT00020039190.1">
    <property type="protein sequence ID" value="ENSCCRP00020035897.1"/>
    <property type="gene ID" value="ENSCCRG00020016060.1"/>
</dbReference>
<dbReference type="InterPro" id="IPR043502">
    <property type="entry name" value="DNA/RNA_pol_sf"/>
</dbReference>
<dbReference type="Proteomes" id="UP000694701">
    <property type="component" value="Unplaced"/>
</dbReference>